<sequence length="308" mass="32626">MDNDDKPVGRLLTRREALALLGGGSAALFAGLSLPSLAAAQGTATPSASATELPACVVRPELTEGPYFVDDQLNRFDLRIDPSDESIKEGTPLHLIYRVSDVTGGVCGPLAGAQVDVWHCDADGEYSGVQDMSFDNSGEMWLRGYQVTDDKGVAEFLTIIPGWYSGRAVHIHFKIRTESTTGESYEFTSQFFFDPDLIGEIYSQEPYVDNGLPDTSNDVDNIYQQSEGLLTLTLNPMTDEELEAYELEAGYTATFDVGLDLSDLKVGASDSASAGGGAPGGNNGPGNGRPGGQGGTPPEGTPPDRTGD</sequence>
<dbReference type="InterPro" id="IPR006311">
    <property type="entry name" value="TAT_signal"/>
</dbReference>
<protein>
    <submittedName>
        <fullName evidence="3">Intradiol ring-cleavage dioxygenase</fullName>
    </submittedName>
</protein>
<keyword evidence="3" id="KW-0223">Dioxygenase</keyword>
<dbReference type="RefSeq" id="WP_195173003.1">
    <property type="nucleotide sequence ID" value="NZ_CP062983.1"/>
</dbReference>
<dbReference type="PANTHER" id="PTHR34315">
    <property type="match status" value="1"/>
</dbReference>
<dbReference type="CDD" id="cd03457">
    <property type="entry name" value="intradiol_dioxygenase_like"/>
    <property type="match status" value="1"/>
</dbReference>
<feature type="region of interest" description="Disordered" evidence="1">
    <location>
        <begin position="267"/>
        <end position="308"/>
    </location>
</feature>
<dbReference type="PROSITE" id="PS51318">
    <property type="entry name" value="TAT"/>
    <property type="match status" value="1"/>
</dbReference>
<name>A0A7S8EDF4_9CHLR</name>
<organism evidence="3 4">
    <name type="scientific">Phototrophicus methaneseepsis</name>
    <dbReference type="NCBI Taxonomy" id="2710758"/>
    <lineage>
        <taxon>Bacteria</taxon>
        <taxon>Bacillati</taxon>
        <taxon>Chloroflexota</taxon>
        <taxon>Candidatus Thermofontia</taxon>
        <taxon>Phototrophicales</taxon>
        <taxon>Phototrophicaceae</taxon>
        <taxon>Phototrophicus</taxon>
    </lineage>
</organism>
<accession>A0A7S8EDF4</accession>
<keyword evidence="4" id="KW-1185">Reference proteome</keyword>
<dbReference type="Gene3D" id="2.60.130.10">
    <property type="entry name" value="Aromatic compound dioxygenase"/>
    <property type="match status" value="1"/>
</dbReference>
<dbReference type="GO" id="GO:0016702">
    <property type="term" value="F:oxidoreductase activity, acting on single donors with incorporation of molecular oxygen, incorporation of two atoms of oxygen"/>
    <property type="evidence" value="ECO:0007669"/>
    <property type="project" value="InterPro"/>
</dbReference>
<reference evidence="3 4" key="1">
    <citation type="submission" date="2020-02" db="EMBL/GenBank/DDBJ databases">
        <authorList>
            <person name="Zheng R.K."/>
            <person name="Sun C.M."/>
        </authorList>
    </citation>
    <scope>NUCLEOTIDE SEQUENCE [LARGE SCALE GENOMIC DNA]</scope>
    <source>
        <strain evidence="4">rifampicinis</strain>
    </source>
</reference>
<feature type="domain" description="Intradiol ring-cleavage dioxygenases" evidence="2">
    <location>
        <begin position="64"/>
        <end position="167"/>
    </location>
</feature>
<evidence type="ECO:0000313" key="3">
    <source>
        <dbReference type="EMBL" id="QPC84940.1"/>
    </source>
</evidence>
<dbReference type="GO" id="GO:0008199">
    <property type="term" value="F:ferric iron binding"/>
    <property type="evidence" value="ECO:0007669"/>
    <property type="project" value="InterPro"/>
</dbReference>
<evidence type="ECO:0000259" key="2">
    <source>
        <dbReference type="Pfam" id="PF00775"/>
    </source>
</evidence>
<proteinExistence type="predicted"/>
<dbReference type="KEGG" id="pmet:G4Y79_11395"/>
<dbReference type="AlphaFoldDB" id="A0A7S8EDF4"/>
<evidence type="ECO:0000313" key="4">
    <source>
        <dbReference type="Proteomes" id="UP000594468"/>
    </source>
</evidence>
<dbReference type="InterPro" id="IPR000627">
    <property type="entry name" value="Intradiol_dOase_C"/>
</dbReference>
<dbReference type="EMBL" id="CP062983">
    <property type="protein sequence ID" value="QPC84940.1"/>
    <property type="molecule type" value="Genomic_DNA"/>
</dbReference>
<gene>
    <name evidence="3" type="ORF">G4Y79_11395</name>
</gene>
<dbReference type="Pfam" id="PF00775">
    <property type="entry name" value="Dioxygenase_C"/>
    <property type="match status" value="1"/>
</dbReference>
<dbReference type="SUPFAM" id="SSF49482">
    <property type="entry name" value="Aromatic compound dioxygenase"/>
    <property type="match status" value="1"/>
</dbReference>
<dbReference type="InterPro" id="IPR015889">
    <property type="entry name" value="Intradiol_dOase_core"/>
</dbReference>
<feature type="compositionally biased region" description="Gly residues" evidence="1">
    <location>
        <begin position="274"/>
        <end position="297"/>
    </location>
</feature>
<keyword evidence="3" id="KW-0560">Oxidoreductase</keyword>
<evidence type="ECO:0000256" key="1">
    <source>
        <dbReference type="SAM" id="MobiDB-lite"/>
    </source>
</evidence>
<dbReference type="PANTHER" id="PTHR34315:SF1">
    <property type="entry name" value="INTRADIOL RING-CLEAVAGE DIOXYGENASES DOMAIN-CONTAINING PROTEIN-RELATED"/>
    <property type="match status" value="1"/>
</dbReference>
<dbReference type="Proteomes" id="UP000594468">
    <property type="component" value="Chromosome"/>
</dbReference>